<evidence type="ECO:0000313" key="2">
    <source>
        <dbReference type="EMBL" id="MBA8075473.1"/>
    </source>
</evidence>
<sequence>MACIPLYPPQGLDALKEHIRLARARGEVQGMATPLTYLWFYQRVRNRGPWDYKQKSRLWADFGNFHYGAVGYAACIPEKILHIAGGVAQEIAGTSDTKRWGHFYSNHLPYGDDPIDQFWIQQGIDYVKQHHF</sequence>
<evidence type="ECO:0000259" key="1">
    <source>
        <dbReference type="Pfam" id="PF15607"/>
    </source>
</evidence>
<dbReference type="EMBL" id="JABXRP010000001">
    <property type="protein sequence ID" value="MBA8075473.1"/>
    <property type="molecule type" value="Genomic_DNA"/>
</dbReference>
<accession>A0A7W3C7E1</accession>
<protein>
    <submittedName>
        <fullName evidence="2">Type IV secretion protein Rhs</fullName>
    </submittedName>
</protein>
<dbReference type="Proteomes" id="UP000533461">
    <property type="component" value="Unassembled WGS sequence"/>
</dbReference>
<dbReference type="RefSeq" id="WP_182382811.1">
    <property type="nucleotide sequence ID" value="NZ_AP026886.1"/>
</dbReference>
<gene>
    <name evidence="2" type="ORF">HV056_02605</name>
</gene>
<name>A0A7W3C7E1_ENTAS</name>
<reference evidence="2 3" key="1">
    <citation type="submission" date="2020-06" db="EMBL/GenBank/DDBJ databases">
        <title>REHAB project genomes.</title>
        <authorList>
            <person name="Shaw L.P."/>
        </authorList>
    </citation>
    <scope>NUCLEOTIDE SEQUENCE [LARGE SCALE GENOMIC DNA]</scope>
    <source>
        <strain evidence="2 3">RHBSTW-00074</strain>
    </source>
</reference>
<proteinExistence type="predicted"/>
<organism evidence="2 3">
    <name type="scientific">Enterobacter asburiae</name>
    <dbReference type="NCBI Taxonomy" id="61645"/>
    <lineage>
        <taxon>Bacteria</taxon>
        <taxon>Pseudomonadati</taxon>
        <taxon>Pseudomonadota</taxon>
        <taxon>Gammaproteobacteria</taxon>
        <taxon>Enterobacterales</taxon>
        <taxon>Enterobacteriaceae</taxon>
        <taxon>Enterobacter</taxon>
        <taxon>Enterobacter cloacae complex</taxon>
    </lineage>
</organism>
<dbReference type="AlphaFoldDB" id="A0A7W3C7E1"/>
<evidence type="ECO:0000313" key="3">
    <source>
        <dbReference type="Proteomes" id="UP000533461"/>
    </source>
</evidence>
<feature type="domain" description="Bacterial toxin 44" evidence="1">
    <location>
        <begin position="60"/>
        <end position="128"/>
    </location>
</feature>
<dbReference type="Pfam" id="PF15607">
    <property type="entry name" value="Ntox44"/>
    <property type="match status" value="1"/>
</dbReference>
<dbReference type="InterPro" id="IPR028946">
    <property type="entry name" value="Ntox44"/>
</dbReference>
<comment type="caution">
    <text evidence="2">The sequence shown here is derived from an EMBL/GenBank/DDBJ whole genome shotgun (WGS) entry which is preliminary data.</text>
</comment>